<dbReference type="Pfam" id="PF01729">
    <property type="entry name" value="QRPTase_C"/>
    <property type="match status" value="1"/>
</dbReference>
<dbReference type="InterPro" id="IPR002638">
    <property type="entry name" value="Quinolinate_PRibosylTrfase_C"/>
</dbReference>
<evidence type="ECO:0000256" key="8">
    <source>
        <dbReference type="ARBA" id="ARBA00022679"/>
    </source>
</evidence>
<evidence type="ECO:0000256" key="3">
    <source>
        <dbReference type="ARBA" id="ARBA00009400"/>
    </source>
</evidence>
<dbReference type="PANTHER" id="PTHR32179">
    <property type="entry name" value="NICOTINATE-NUCLEOTIDE PYROPHOSPHORYLASE [CARBOXYLATING]"/>
    <property type="match status" value="1"/>
</dbReference>
<comment type="function">
    <text evidence="1">Involved in the catabolism of quinolinic acid (QA).</text>
</comment>
<dbReference type="EMBL" id="CBTJ020000020">
    <property type="protein sequence ID" value="CDI01416.1"/>
    <property type="molecule type" value="Genomic_DNA"/>
</dbReference>
<evidence type="ECO:0000313" key="16">
    <source>
        <dbReference type="Proteomes" id="UP000035760"/>
    </source>
</evidence>
<gene>
    <name evidence="15" type="primary">nadC</name>
    <name evidence="15" type="ORF">BN873_150204</name>
</gene>
<name>W6M1U9_9GAMM</name>
<comment type="caution">
    <text evidence="15">The sequence shown here is derived from an EMBL/GenBank/DDBJ whole genome shotgun (WGS) entry which is preliminary data.</text>
</comment>
<evidence type="ECO:0000259" key="14">
    <source>
        <dbReference type="Pfam" id="PF02749"/>
    </source>
</evidence>
<evidence type="ECO:0000259" key="13">
    <source>
        <dbReference type="Pfam" id="PF01729"/>
    </source>
</evidence>
<dbReference type="GO" id="GO:0004514">
    <property type="term" value="F:nicotinate-nucleotide diphosphorylase (carboxylating) activity"/>
    <property type="evidence" value="ECO:0007669"/>
    <property type="project" value="UniProtKB-EC"/>
</dbReference>
<dbReference type="InterPro" id="IPR037128">
    <property type="entry name" value="Quinolinate_PRibosylTase_N_sf"/>
</dbReference>
<evidence type="ECO:0000256" key="9">
    <source>
        <dbReference type="ARBA" id="ARBA00033102"/>
    </source>
</evidence>
<evidence type="ECO:0000256" key="2">
    <source>
        <dbReference type="ARBA" id="ARBA00004893"/>
    </source>
</evidence>
<evidence type="ECO:0000256" key="4">
    <source>
        <dbReference type="ARBA" id="ARBA00011218"/>
    </source>
</evidence>
<comment type="subunit">
    <text evidence="4">Hexamer formed by 3 homodimers.</text>
</comment>
<evidence type="ECO:0000256" key="5">
    <source>
        <dbReference type="ARBA" id="ARBA00011944"/>
    </source>
</evidence>
<dbReference type="SUPFAM" id="SSF51690">
    <property type="entry name" value="Nicotinate/Quinolinate PRTase C-terminal domain-like"/>
    <property type="match status" value="1"/>
</dbReference>
<evidence type="ECO:0000256" key="11">
    <source>
        <dbReference type="ARBA" id="ARBA00069173"/>
    </source>
</evidence>
<keyword evidence="7 12" id="KW-0328">Glycosyltransferase</keyword>
<dbReference type="InterPro" id="IPR027277">
    <property type="entry name" value="NadC/ModD"/>
</dbReference>
<dbReference type="OrthoDB" id="9782546at2"/>
<dbReference type="SUPFAM" id="SSF54675">
    <property type="entry name" value="Nicotinate/Quinolinate PRTase N-terminal domain-like"/>
    <property type="match status" value="1"/>
</dbReference>
<evidence type="ECO:0000256" key="10">
    <source>
        <dbReference type="ARBA" id="ARBA00047445"/>
    </source>
</evidence>
<feature type="domain" description="Quinolinate phosphoribosyl transferase N-terminal" evidence="14">
    <location>
        <begin position="23"/>
        <end position="106"/>
    </location>
</feature>
<keyword evidence="6" id="KW-0662">Pyridine nucleotide biosynthesis</keyword>
<dbReference type="PANTHER" id="PTHR32179:SF3">
    <property type="entry name" value="NICOTINATE-NUCLEOTIDE PYROPHOSPHORYLASE [CARBOXYLATING]"/>
    <property type="match status" value="1"/>
</dbReference>
<accession>W6M1U9</accession>
<dbReference type="PIRSF" id="PIRSF006250">
    <property type="entry name" value="NadC_ModD"/>
    <property type="match status" value="1"/>
</dbReference>
<dbReference type="FunFam" id="3.90.1170.20:FF:000001">
    <property type="entry name" value="Nicotinate-nucleotide diphosphorylase (Carboxylating)"/>
    <property type="match status" value="1"/>
</dbReference>
<feature type="domain" description="Quinolinate phosphoribosyl transferase C-terminal" evidence="13">
    <location>
        <begin position="109"/>
        <end position="272"/>
    </location>
</feature>
<dbReference type="Proteomes" id="UP000035760">
    <property type="component" value="Unassembled WGS sequence"/>
</dbReference>
<dbReference type="NCBIfam" id="TIGR00078">
    <property type="entry name" value="nadC"/>
    <property type="match status" value="1"/>
</dbReference>
<dbReference type="AlphaFoldDB" id="W6M1U9"/>
<dbReference type="Pfam" id="PF02749">
    <property type="entry name" value="QRPTase_N"/>
    <property type="match status" value="1"/>
</dbReference>
<dbReference type="EC" id="2.4.2.19" evidence="5"/>
<dbReference type="InterPro" id="IPR004393">
    <property type="entry name" value="NadC"/>
</dbReference>
<evidence type="ECO:0000313" key="15">
    <source>
        <dbReference type="EMBL" id="CDI01416.1"/>
    </source>
</evidence>
<keyword evidence="16" id="KW-1185">Reference proteome</keyword>
<reference evidence="15" key="2">
    <citation type="submission" date="2014-03" db="EMBL/GenBank/DDBJ databases">
        <title>Candidatus Competibacter-lineage genomes retrieved from metagenomes reveal functional metabolic diversity.</title>
        <authorList>
            <person name="McIlroy S.J."/>
            <person name="Albertsen M."/>
            <person name="Andresen E.K."/>
            <person name="Saunders A.M."/>
            <person name="Kristiansen R."/>
            <person name="Stokholm-Bjerregaard M."/>
            <person name="Nielsen K.L."/>
            <person name="Nielsen P.H."/>
        </authorList>
    </citation>
    <scope>NUCLEOTIDE SEQUENCE</scope>
    <source>
        <strain evidence="15">Run_A_D11</strain>
    </source>
</reference>
<evidence type="ECO:0000256" key="6">
    <source>
        <dbReference type="ARBA" id="ARBA00022642"/>
    </source>
</evidence>
<evidence type="ECO:0000256" key="1">
    <source>
        <dbReference type="ARBA" id="ARBA00003237"/>
    </source>
</evidence>
<reference evidence="15" key="1">
    <citation type="submission" date="2013-07" db="EMBL/GenBank/DDBJ databases">
        <authorList>
            <person name="McIlroy S."/>
        </authorList>
    </citation>
    <scope>NUCLEOTIDE SEQUENCE [LARGE SCALE GENOMIC DNA]</scope>
    <source>
        <strain evidence="15">Run_A_D11</strain>
    </source>
</reference>
<dbReference type="GO" id="GO:0005737">
    <property type="term" value="C:cytoplasm"/>
    <property type="evidence" value="ECO:0007669"/>
    <property type="project" value="TreeGrafter"/>
</dbReference>
<dbReference type="InterPro" id="IPR036068">
    <property type="entry name" value="Nicotinate_pribotase-like_C"/>
</dbReference>
<dbReference type="Gene3D" id="3.20.20.70">
    <property type="entry name" value="Aldolase class I"/>
    <property type="match status" value="1"/>
</dbReference>
<comment type="pathway">
    <text evidence="2">Cofactor biosynthesis; NAD(+) biosynthesis; nicotinate D-ribonucleotide from quinolinate: step 1/1.</text>
</comment>
<dbReference type="InterPro" id="IPR022412">
    <property type="entry name" value="Quinolinate_PRibosylTrfase_N"/>
</dbReference>
<keyword evidence="8 12" id="KW-0808">Transferase</keyword>
<comment type="catalytic activity">
    <reaction evidence="10">
        <text>nicotinate beta-D-ribonucleotide + CO2 + diphosphate = quinolinate + 5-phospho-alpha-D-ribose 1-diphosphate + 2 H(+)</text>
        <dbReference type="Rhea" id="RHEA:12733"/>
        <dbReference type="ChEBI" id="CHEBI:15378"/>
        <dbReference type="ChEBI" id="CHEBI:16526"/>
        <dbReference type="ChEBI" id="CHEBI:29959"/>
        <dbReference type="ChEBI" id="CHEBI:33019"/>
        <dbReference type="ChEBI" id="CHEBI:57502"/>
        <dbReference type="ChEBI" id="CHEBI:58017"/>
        <dbReference type="EC" id="2.4.2.19"/>
    </reaction>
</comment>
<dbReference type="GO" id="GO:0034213">
    <property type="term" value="P:quinolinate catabolic process"/>
    <property type="evidence" value="ECO:0007669"/>
    <property type="project" value="TreeGrafter"/>
</dbReference>
<dbReference type="STRING" id="1400863.BN873_150204"/>
<dbReference type="CDD" id="cd01572">
    <property type="entry name" value="QPRTase"/>
    <property type="match status" value="1"/>
</dbReference>
<dbReference type="InterPro" id="IPR013785">
    <property type="entry name" value="Aldolase_TIM"/>
</dbReference>
<dbReference type="UniPathway" id="UPA00253">
    <property type="reaction ID" value="UER00331"/>
</dbReference>
<evidence type="ECO:0000256" key="12">
    <source>
        <dbReference type="PIRNR" id="PIRNR006250"/>
    </source>
</evidence>
<proteinExistence type="inferred from homology"/>
<dbReference type="FunFam" id="3.20.20.70:FF:000030">
    <property type="entry name" value="Nicotinate-nucleotide pyrophosphorylase, carboxylating"/>
    <property type="match status" value="1"/>
</dbReference>
<dbReference type="Gene3D" id="3.90.1170.20">
    <property type="entry name" value="Quinolinate phosphoribosyl transferase, N-terminal domain"/>
    <property type="match status" value="1"/>
</dbReference>
<comment type="similarity">
    <text evidence="3 12">Belongs to the NadC/ModD family.</text>
</comment>
<evidence type="ECO:0000256" key="7">
    <source>
        <dbReference type="ARBA" id="ARBA00022676"/>
    </source>
</evidence>
<dbReference type="GO" id="GO:0009435">
    <property type="term" value="P:NAD+ biosynthetic process"/>
    <property type="evidence" value="ECO:0007669"/>
    <property type="project" value="UniProtKB-UniPathway"/>
</dbReference>
<organism evidence="15 16">
    <name type="scientific">Candidatus Competibacter denitrificans Run_A_D11</name>
    <dbReference type="NCBI Taxonomy" id="1400863"/>
    <lineage>
        <taxon>Bacteria</taxon>
        <taxon>Pseudomonadati</taxon>
        <taxon>Pseudomonadota</taxon>
        <taxon>Gammaproteobacteria</taxon>
        <taxon>Candidatus Competibacteraceae</taxon>
        <taxon>Candidatus Competibacter</taxon>
    </lineage>
</organism>
<sequence>MTVPDPNPNVALALAEDIGSGDLTAALIPEAAQAEATVISREHAVLCGTAWFDAVFRQLTAVATIDWRVADGDRITPDQLLCGLRGPARALLSGERTALNFLQALSGTATLARQFADAVAGTRATILDTRKTLPGLRLAQKYAVRCGGCRNHRIGLFDAVLIKENHIMAAGSISAAIAAARRLHPGITVEVEVESLAELQEALAAGPDIVMLDNFDLQTMADAVQLTAGRVKLEASGNVNLTTVRPIAETGVDFISVGSLTKDVRAVDLSMRFRTL</sequence>
<dbReference type="RefSeq" id="WP_048670520.1">
    <property type="nucleotide sequence ID" value="NZ_CBTJ020000020.1"/>
</dbReference>
<protein>
    <recommendedName>
        <fullName evidence="11">Probable nicotinate-nucleotide pyrophosphorylase [carboxylating]</fullName>
        <ecNumber evidence="5">2.4.2.19</ecNumber>
    </recommendedName>
    <alternativeName>
        <fullName evidence="9">Quinolinate phosphoribosyltransferase [decarboxylating]</fullName>
    </alternativeName>
</protein>